<reference evidence="2" key="1">
    <citation type="journal article" date="2019" name="Int. J. Syst. Evol. Microbiol.">
        <title>The Global Catalogue of Microorganisms (GCM) 10K type strain sequencing project: providing services to taxonomists for standard genome sequencing and annotation.</title>
        <authorList>
            <consortium name="The Broad Institute Genomics Platform"/>
            <consortium name="The Broad Institute Genome Sequencing Center for Infectious Disease"/>
            <person name="Wu L."/>
            <person name="Ma J."/>
        </authorList>
    </citation>
    <scope>NUCLEOTIDE SEQUENCE [LARGE SCALE GENOMIC DNA]</scope>
    <source>
        <strain evidence="2">KACC 11904</strain>
    </source>
</reference>
<protein>
    <submittedName>
        <fullName evidence="1">Immunity 26/phosphotriesterase HocA family protein</fullName>
    </submittedName>
</protein>
<evidence type="ECO:0000313" key="2">
    <source>
        <dbReference type="Proteomes" id="UP001596044"/>
    </source>
</evidence>
<dbReference type="Proteomes" id="UP001596044">
    <property type="component" value="Unassembled WGS sequence"/>
</dbReference>
<evidence type="ECO:0000313" key="1">
    <source>
        <dbReference type="EMBL" id="MFC5446708.1"/>
    </source>
</evidence>
<keyword evidence="2" id="KW-1185">Reference proteome</keyword>
<dbReference type="RefSeq" id="WP_270877750.1">
    <property type="nucleotide sequence ID" value="NZ_JAQFVF010000006.1"/>
</dbReference>
<name>A0ABW0K0Y3_9BACL</name>
<proteinExistence type="predicted"/>
<comment type="caution">
    <text evidence="1">The sequence shown here is derived from an EMBL/GenBank/DDBJ whole genome shotgun (WGS) entry which is preliminary data.</text>
</comment>
<organism evidence="1 2">
    <name type="scientific">Paenibacillus aestuarii</name>
    <dbReference type="NCBI Taxonomy" id="516965"/>
    <lineage>
        <taxon>Bacteria</taxon>
        <taxon>Bacillati</taxon>
        <taxon>Bacillota</taxon>
        <taxon>Bacilli</taxon>
        <taxon>Bacillales</taxon>
        <taxon>Paenibacillaceae</taxon>
        <taxon>Paenibacillus</taxon>
    </lineage>
</organism>
<dbReference type="InterPro" id="IPR029278">
    <property type="entry name" value="Imm26"/>
</dbReference>
<accession>A0ABW0K0Y3</accession>
<gene>
    <name evidence="1" type="ORF">ACFPOG_00385</name>
</gene>
<dbReference type="EMBL" id="JBHSMJ010000004">
    <property type="protein sequence ID" value="MFC5446708.1"/>
    <property type="molecule type" value="Genomic_DNA"/>
</dbReference>
<dbReference type="Pfam" id="PF15428">
    <property type="entry name" value="Imm26"/>
    <property type="match status" value="1"/>
</dbReference>
<sequence>MKSSRKKPLEGDVFILQPQDNLFMYGKVIKVNVSSKDPFVNGGNLVYIYKKQSADKIMPDVLSPNDLLFPPMVTNHQGWLKGYFEMIGNNGITEDELDVNFGFWHKTSEKFYNLHGEVLQDEPLQWTGSGLVSYGGIGRAIHRIFRGESHLL</sequence>